<keyword evidence="1" id="KW-0472">Membrane</keyword>
<proteinExistence type="predicted"/>
<gene>
    <name evidence="2" type="primary">ConsOrf4</name>
</gene>
<dbReference type="AlphaFoldDB" id="A0A1Z1MCW2"/>
<evidence type="ECO:0000313" key="2">
    <source>
        <dbReference type="EMBL" id="ARW63928.1"/>
    </source>
</evidence>
<keyword evidence="2" id="KW-0150">Chloroplast</keyword>
<organism evidence="2">
    <name type="scientific">Alsidium seaforthii</name>
    <dbReference type="NCBI Taxonomy" id="2007182"/>
    <lineage>
        <taxon>Eukaryota</taxon>
        <taxon>Rhodophyta</taxon>
        <taxon>Florideophyceae</taxon>
        <taxon>Rhodymeniophycidae</taxon>
        <taxon>Ceramiales</taxon>
        <taxon>Rhodomelaceae</taxon>
        <taxon>Polysiphonioideae</taxon>
        <taxon>Alsidium</taxon>
    </lineage>
</organism>
<dbReference type="EMBL" id="MF101430">
    <property type="protein sequence ID" value="ARW63928.1"/>
    <property type="molecule type" value="Genomic_DNA"/>
</dbReference>
<accession>A0A1Z1MCW2</accession>
<protein>
    <submittedName>
        <fullName evidence="2">Uncharacterized protein</fullName>
    </submittedName>
</protein>
<reference evidence="2" key="1">
    <citation type="journal article" date="2017" name="J. Phycol.">
        <title>Analysis of chloroplast genomes and a supermatrix inform reclassification of the Rhodomelaceae (Rhodophyta).</title>
        <authorList>
            <person name="Diaz-Tapia P."/>
            <person name="Maggs C.A."/>
            <person name="West J.A."/>
            <person name="Verbruggen H."/>
        </authorList>
    </citation>
    <scope>NUCLEOTIDE SEQUENCE</scope>
    <source>
        <strain evidence="2">PD644</strain>
    </source>
</reference>
<feature type="transmembrane region" description="Helical" evidence="1">
    <location>
        <begin position="29"/>
        <end position="56"/>
    </location>
</feature>
<evidence type="ECO:0000256" key="1">
    <source>
        <dbReference type="SAM" id="Phobius"/>
    </source>
</evidence>
<keyword evidence="1" id="KW-1133">Transmembrane helix</keyword>
<geneLocation type="chloroplast" evidence="2"/>
<keyword evidence="1" id="KW-0812">Transmembrane</keyword>
<name>A0A1Z1MCW2_9FLOR</name>
<keyword evidence="2" id="KW-0934">Plastid</keyword>
<feature type="transmembrane region" description="Helical" evidence="1">
    <location>
        <begin position="62"/>
        <end position="84"/>
    </location>
</feature>
<dbReference type="RefSeq" id="YP_009395160.1">
    <property type="nucleotide sequence ID" value="NC_035276.1"/>
</dbReference>
<sequence>MLIIDTILENYYCKSPFTIIHRINAKIKIYIIFSSLLFCSYMSQLKICYLFLIPIYFFNYKFILIMFKYIIVYTVYFIISINLVDYSNLTEYNINISKIFLPYYFTIYKEDNKIRLTFYYYFWYLPNYLKQIFKINILSNILIYTLFSCTPYETVIKILTKSLVNINIITNKICILTLFLSFQCLERLLYNIKNVLLSIKVKKCLIKKLYIKHIRNIALKYTSNLLDDQYSIVSIIWNRNLKSINFNSIID</sequence>
<dbReference type="GeneID" id="33357144"/>